<proteinExistence type="predicted"/>
<accession>A0A345N0X5</accession>
<dbReference type="Proteomes" id="UP000277379">
    <property type="component" value="Segment"/>
</dbReference>
<sequence>MPKTARKKVARRSVVGSFINPRSIQRAVSIIQKAVPYVRGAQKAYTSYNTAKKRKLNAAVSHVQDGYDQGKRRPRKTRNHDKRFLQKGFVSKQENGGLLATPALQTQYIGHSCLHSQAAGDGIMGAIIKYLFNAAGKDFVDFDKALHPGVGPSNLEPMQIRYRIRRTWSGATEQERSVTINTLDTPWDVAEALVADMQTYRAGDQEPFVITSFSLFEDNNTSGSFENYQQRATFRVDQGYVHIKCRSRLALQNRTLGVVGGVDTDVVDNNPVVGKLYGKSQSSNAFLTKQNLTATFVSNDNTAVISETSALDASIQKPPNAWFFGANKQSKVSIKPGGMVSSVLTWNTTMKLEKYFNELGNWLAGVSNAPTKLGKVRMFGLEKKLDALRTGGLNFGFEITNTHMMYVTQGQPAIGIARNAVGVTPIV</sequence>
<dbReference type="EMBL" id="MH617563">
    <property type="protein sequence ID" value="AXH77275.1"/>
    <property type="molecule type" value="Genomic_DNA"/>
</dbReference>
<reference evidence="1 2" key="1">
    <citation type="submission" date="2018-07" db="EMBL/GenBank/DDBJ databases">
        <title>Uncovering a Universe of Circular DNA Viruses in Animal Metagenomes.</title>
        <authorList>
            <person name="Tisza M."/>
            <person name="Buck C."/>
            <person name="Pastrana D."/>
            <person name="Welch N."/>
            <person name="Peretti A."/>
        </authorList>
    </citation>
    <scope>NUCLEOTIDE SEQUENCE [LARGE SCALE GENOMIC DNA]</scope>
    <source>
        <strain evidence="1">Ctda199</strain>
    </source>
</reference>
<organism evidence="1 2">
    <name type="scientific">Circoviridae sp</name>
    <dbReference type="NCBI Taxonomy" id="1954248"/>
    <lineage>
        <taxon>Viruses</taxon>
        <taxon>Monodnaviria</taxon>
        <taxon>Shotokuvirae</taxon>
        <taxon>Cressdnaviricota</taxon>
        <taxon>Arfiviricetes</taxon>
        <taxon>Rohanvirales</taxon>
        <taxon>Nenyaviridae</taxon>
        <taxon>Galvornvirus</taxon>
        <taxon>Galvornvirus isengard</taxon>
    </lineage>
</organism>
<name>A0A345N0X5_9VIRU</name>
<keyword evidence="2" id="KW-1185">Reference proteome</keyword>
<protein>
    <submittedName>
        <fullName evidence="1">Capsid protein</fullName>
    </submittedName>
</protein>
<evidence type="ECO:0000313" key="2">
    <source>
        <dbReference type="Proteomes" id="UP000277379"/>
    </source>
</evidence>
<evidence type="ECO:0000313" key="1">
    <source>
        <dbReference type="EMBL" id="AXH77275.1"/>
    </source>
</evidence>